<sequence>MSLDLVERFSFKEEALTSFIISPDCKYVALTENDIIKVRKWGNSSETSDVVEELQYSNAQLSPMNKYLILEGRKDGQAYLQILNTASMDKVMAQTQIRNSIIGVSPGDEYIAYTATHGLCIWSEKEGELLLDASVFDYSSLAFSFIGDYLISGDRSGSTIIWDTHTLMGRPYKMASKIAITALAFSATSEQFLVAYTTSDSKHWIQIQDRQSGEMLKGPFACHSANPGIMTSFVEPYLVAFSAHKTHLVCISSWSVIILDAETGQILQMFTIPGLGDQIFTLSPNKKYVMWNDERQFVQLWDIDKGVGIKGQWLYCSVATAAFSNNSEDLITMDETGEINIWNIDSGDKTMTPVYNRRDVLLDDNTNPKLSSNKDYLTLVDNGFIKVWSLKAHQRIHRLCSNDKIDLSEVERYKVTGEDQINFSKTDSQKTTAEYALSAEKAPFSDTFGSEMNDEEGWILGLNKELLFWIPEERWRSLWTPSMAHMAGGFITKLNLDMFIHGERWARCKK</sequence>
<dbReference type="PANTHER" id="PTHR44019">
    <property type="entry name" value="WD REPEAT-CONTAINING PROTEIN 55"/>
    <property type="match status" value="1"/>
</dbReference>
<comment type="caution">
    <text evidence="3">The sequence shown here is derived from an EMBL/GenBank/DDBJ whole genome shotgun (WGS) entry which is preliminary data.</text>
</comment>
<dbReference type="EMBL" id="BPWL01000007">
    <property type="protein sequence ID" value="GJJ12680.1"/>
    <property type="molecule type" value="Genomic_DNA"/>
</dbReference>
<evidence type="ECO:0000256" key="2">
    <source>
        <dbReference type="ARBA" id="ARBA00022737"/>
    </source>
</evidence>
<dbReference type="Proteomes" id="UP001050691">
    <property type="component" value="Unassembled WGS sequence"/>
</dbReference>
<keyword evidence="1" id="KW-0853">WD repeat</keyword>
<keyword evidence="2" id="KW-0677">Repeat</keyword>
<protein>
    <submittedName>
        <fullName evidence="3">Uncharacterized protein</fullName>
    </submittedName>
</protein>
<reference evidence="3" key="1">
    <citation type="submission" date="2021-10" db="EMBL/GenBank/DDBJ databases">
        <title>De novo Genome Assembly of Clathrus columnatus (Basidiomycota, Fungi) Using Illumina and Nanopore Sequence Data.</title>
        <authorList>
            <person name="Ogiso-Tanaka E."/>
            <person name="Itagaki H."/>
            <person name="Hosoya T."/>
            <person name="Hosaka K."/>
        </authorList>
    </citation>
    <scope>NUCLEOTIDE SEQUENCE</scope>
    <source>
        <strain evidence="3">MO-923</strain>
    </source>
</reference>
<gene>
    <name evidence="3" type="ORF">Clacol_006924</name>
</gene>
<dbReference type="AlphaFoldDB" id="A0AAV5AIJ6"/>
<evidence type="ECO:0000313" key="4">
    <source>
        <dbReference type="Proteomes" id="UP001050691"/>
    </source>
</evidence>
<dbReference type="InterPro" id="IPR015943">
    <property type="entry name" value="WD40/YVTN_repeat-like_dom_sf"/>
</dbReference>
<dbReference type="InterPro" id="IPR050505">
    <property type="entry name" value="WDR55/POC1"/>
</dbReference>
<name>A0AAV5AIJ6_9AGAM</name>
<keyword evidence="4" id="KW-1185">Reference proteome</keyword>
<accession>A0AAV5AIJ6</accession>
<dbReference type="InterPro" id="IPR036322">
    <property type="entry name" value="WD40_repeat_dom_sf"/>
</dbReference>
<evidence type="ECO:0000256" key="1">
    <source>
        <dbReference type="ARBA" id="ARBA00022574"/>
    </source>
</evidence>
<proteinExistence type="predicted"/>
<dbReference type="SUPFAM" id="SSF50978">
    <property type="entry name" value="WD40 repeat-like"/>
    <property type="match status" value="1"/>
</dbReference>
<evidence type="ECO:0000313" key="3">
    <source>
        <dbReference type="EMBL" id="GJJ12680.1"/>
    </source>
</evidence>
<organism evidence="3 4">
    <name type="scientific">Clathrus columnatus</name>
    <dbReference type="NCBI Taxonomy" id="1419009"/>
    <lineage>
        <taxon>Eukaryota</taxon>
        <taxon>Fungi</taxon>
        <taxon>Dikarya</taxon>
        <taxon>Basidiomycota</taxon>
        <taxon>Agaricomycotina</taxon>
        <taxon>Agaricomycetes</taxon>
        <taxon>Phallomycetidae</taxon>
        <taxon>Phallales</taxon>
        <taxon>Clathraceae</taxon>
        <taxon>Clathrus</taxon>
    </lineage>
</organism>
<dbReference type="PANTHER" id="PTHR44019:SF8">
    <property type="entry name" value="POC1 CENTRIOLAR PROTEIN HOMOLOG"/>
    <property type="match status" value="1"/>
</dbReference>
<dbReference type="Gene3D" id="2.130.10.10">
    <property type="entry name" value="YVTN repeat-like/Quinoprotein amine dehydrogenase"/>
    <property type="match status" value="2"/>
</dbReference>